<proteinExistence type="predicted"/>
<evidence type="ECO:0000313" key="1">
    <source>
        <dbReference type="EMBL" id="VDC28453.1"/>
    </source>
</evidence>
<dbReference type="SUPFAM" id="SSF55874">
    <property type="entry name" value="ATPase domain of HSP90 chaperone/DNA topoisomerase II/histidine kinase"/>
    <property type="match status" value="1"/>
</dbReference>
<sequence>MVPDPHLMESLRAVGYTLTTAVADIIDNSITAGSTSIEIRAGSHPEDYLAIVDDGIGMTGEQAQHAMRLAGTSSVSTRSTTDLGRFGLGLKTASLSQCRRLTLVSRRDGVLCGYEWDLDHLQRTQSWSLIELNEKECVDLPGFELLNEHGSGTLVLWRNLDILHSTHGNLDTGLNRALVELRDHLSLVFHRFLAGEHGEPLQIALNARPIEGADPLMPTHKATQVGPTELIAVDGGSVVLQAFTLPHLNKLTQRQRQLAQVSGSLRDSQGFYIYREKRLVIWGTWFRIMPKHELGKLARVRVDIPNTLDHLWSLDIKKAQAEPPTVIRERLKNVSEKMIAPSRRVAEYRGRVASTGAVVPAWNIVDQDGSFRYEINRKHPLVSAMAAAAGPGGVTSFQTLLGLLERSFPVDHAYNLLGQDFTYAPSSLANADLVIEATKIWKCVSLMGGTPDEFVASFAASDMFSSVADPESFLRKVARNEL</sequence>
<dbReference type="AlphaFoldDB" id="A0A3P5X2P6"/>
<protein>
    <submittedName>
        <fullName evidence="1">DNA mismatch repair protein</fullName>
    </submittedName>
</protein>
<accession>A0A3P5X2P6</accession>
<name>A0A3P5X2P6_9MICC</name>
<dbReference type="InterPro" id="IPR036890">
    <property type="entry name" value="HATPase_C_sf"/>
</dbReference>
<dbReference type="Proteomes" id="UP000280861">
    <property type="component" value="Unassembled WGS sequence"/>
</dbReference>
<organism evidence="1 2">
    <name type="scientific">Arthrobacter ulcerisalmonis</name>
    <dbReference type="NCBI Taxonomy" id="2483813"/>
    <lineage>
        <taxon>Bacteria</taxon>
        <taxon>Bacillati</taxon>
        <taxon>Actinomycetota</taxon>
        <taxon>Actinomycetes</taxon>
        <taxon>Micrococcales</taxon>
        <taxon>Micrococcaceae</taxon>
        <taxon>Arthrobacter</taxon>
    </lineage>
</organism>
<gene>
    <name evidence="1" type="ORF">PSET11_02092</name>
</gene>
<dbReference type="EMBL" id="UXAU01000028">
    <property type="protein sequence ID" value="VDC28453.1"/>
    <property type="molecule type" value="Genomic_DNA"/>
</dbReference>
<keyword evidence="2" id="KW-1185">Reference proteome</keyword>
<evidence type="ECO:0000313" key="2">
    <source>
        <dbReference type="Proteomes" id="UP000280861"/>
    </source>
</evidence>
<dbReference type="Gene3D" id="3.30.565.10">
    <property type="entry name" value="Histidine kinase-like ATPase, C-terminal domain"/>
    <property type="match status" value="1"/>
</dbReference>
<reference evidence="1 2" key="1">
    <citation type="submission" date="2018-11" db="EMBL/GenBank/DDBJ databases">
        <authorList>
            <person name="Criscuolo A."/>
        </authorList>
    </citation>
    <scope>NUCLEOTIDE SEQUENCE [LARGE SCALE GENOMIC DNA]</scope>
    <source>
        <strain evidence="1">AT11b</strain>
    </source>
</reference>
<dbReference type="Pfam" id="PF13589">
    <property type="entry name" value="HATPase_c_3"/>
    <property type="match status" value="1"/>
</dbReference>